<name>A0A7K1TID0_9BACT</name>
<proteinExistence type="predicted"/>
<protein>
    <recommendedName>
        <fullName evidence="3">STAS/SEC14 domain-containing protein</fullName>
    </recommendedName>
</protein>
<sequence length="144" mass="16195">MNSLPRAQEKLYFQSSAGKLYYQPAGYVRLAWTAGRIPLEMVQAFYEQVLELLHSTGVRRILSDHGQRSPLPAAAQEWLTTNWIPRVIAQTNTRHCAIVEGADPMHRLSTQSIVSTAPNGFQFKRFDAIEPAEEWLAKIDAGAK</sequence>
<evidence type="ECO:0000313" key="2">
    <source>
        <dbReference type="Proteomes" id="UP000441336"/>
    </source>
</evidence>
<accession>A0A7K1TID0</accession>
<dbReference type="EMBL" id="WQKZ01000004">
    <property type="protein sequence ID" value="MVN78169.1"/>
    <property type="molecule type" value="Genomic_DNA"/>
</dbReference>
<gene>
    <name evidence="1" type="ORF">GO988_17715</name>
</gene>
<dbReference type="RefSeq" id="WP_157567978.1">
    <property type="nucleotide sequence ID" value="NZ_WQKZ01000004.1"/>
</dbReference>
<dbReference type="Proteomes" id="UP000441336">
    <property type="component" value="Unassembled WGS sequence"/>
</dbReference>
<evidence type="ECO:0000313" key="1">
    <source>
        <dbReference type="EMBL" id="MVN78169.1"/>
    </source>
</evidence>
<organism evidence="1 2">
    <name type="scientific">Hymenobacter ginkgonis</name>
    <dbReference type="NCBI Taxonomy" id="2682976"/>
    <lineage>
        <taxon>Bacteria</taxon>
        <taxon>Pseudomonadati</taxon>
        <taxon>Bacteroidota</taxon>
        <taxon>Cytophagia</taxon>
        <taxon>Cytophagales</taxon>
        <taxon>Hymenobacteraceae</taxon>
        <taxon>Hymenobacter</taxon>
    </lineage>
</organism>
<keyword evidence="2" id="KW-1185">Reference proteome</keyword>
<reference evidence="1 2" key="1">
    <citation type="submission" date="2019-12" db="EMBL/GenBank/DDBJ databases">
        <title>Hymenobacter sp. HMF4947 Genome sequencing and assembly.</title>
        <authorList>
            <person name="Kang H."/>
            <person name="Cha I."/>
            <person name="Kim H."/>
            <person name="Joh K."/>
        </authorList>
    </citation>
    <scope>NUCLEOTIDE SEQUENCE [LARGE SCALE GENOMIC DNA]</scope>
    <source>
        <strain evidence="1 2">HMF4947</strain>
    </source>
</reference>
<dbReference type="AlphaFoldDB" id="A0A7K1TID0"/>
<evidence type="ECO:0008006" key="3">
    <source>
        <dbReference type="Google" id="ProtNLM"/>
    </source>
</evidence>
<comment type="caution">
    <text evidence="1">The sequence shown here is derived from an EMBL/GenBank/DDBJ whole genome shotgun (WGS) entry which is preliminary data.</text>
</comment>